<evidence type="ECO:0000256" key="1">
    <source>
        <dbReference type="ARBA" id="ARBA00004141"/>
    </source>
</evidence>
<feature type="chain" id="PRO_5019819054" evidence="7">
    <location>
        <begin position="21"/>
        <end position="235"/>
    </location>
</feature>
<feature type="domain" description="Phosphatidic acid phosphatase type 2/haloperoxidase" evidence="8">
    <location>
        <begin position="84"/>
        <end position="231"/>
    </location>
</feature>
<gene>
    <name evidence="9" type="ORF">BDFB_010105</name>
</gene>
<feature type="transmembrane region" description="Helical" evidence="6">
    <location>
        <begin position="45"/>
        <end position="69"/>
    </location>
</feature>
<dbReference type="GO" id="GO:0008195">
    <property type="term" value="F:phosphatidate phosphatase activity"/>
    <property type="evidence" value="ECO:0007669"/>
    <property type="project" value="TreeGrafter"/>
</dbReference>
<sequence length="235" mass="26816">MHVRHKLLLILALLVYLLEYDFIPSTKFSFICKDPKISHPFKGDTVSLTSLLTGVYFGPILIFGLVEVLQDYSFRKMCIHTIWKYYKECLTGSTLILLLTEVIKASIREPRPHFLYSCKPDSNNVCQAGTLIFEYNCTNHNLSNLYQIDLTRSFPSGHTSISVFIALYCSYIVHTRIPSKGSKFLAKSFLIGLCITWSLLCSVSRITDRRHHWWDVLGGAVIGICGAWYSLNFLS</sequence>
<reference evidence="9 10" key="1">
    <citation type="submission" date="2017-03" db="EMBL/GenBank/DDBJ databases">
        <title>Genome of the blue death feigning beetle - Asbolus verrucosus.</title>
        <authorList>
            <person name="Rider S.D."/>
        </authorList>
    </citation>
    <scope>NUCLEOTIDE SEQUENCE [LARGE SCALE GENOMIC DNA]</scope>
    <source>
        <strain evidence="9">Butters</strain>
        <tissue evidence="9">Head and leg muscle</tissue>
    </source>
</reference>
<evidence type="ECO:0000259" key="8">
    <source>
        <dbReference type="SMART" id="SM00014"/>
    </source>
</evidence>
<comment type="similarity">
    <text evidence="2">Belongs to the PA-phosphatase related phosphoesterase family.</text>
</comment>
<feature type="signal peptide" evidence="7">
    <location>
        <begin position="1"/>
        <end position="20"/>
    </location>
</feature>
<evidence type="ECO:0000256" key="6">
    <source>
        <dbReference type="SAM" id="Phobius"/>
    </source>
</evidence>
<keyword evidence="7" id="KW-0732">Signal</keyword>
<evidence type="ECO:0000256" key="5">
    <source>
        <dbReference type="ARBA" id="ARBA00023136"/>
    </source>
</evidence>
<keyword evidence="10" id="KW-1185">Reference proteome</keyword>
<comment type="subcellular location">
    <subcellularLocation>
        <location evidence="1">Membrane</location>
        <topology evidence="1">Multi-pass membrane protein</topology>
    </subcellularLocation>
</comment>
<dbReference type="Gene3D" id="1.20.144.10">
    <property type="entry name" value="Phosphatidic acid phosphatase type 2/haloperoxidase"/>
    <property type="match status" value="1"/>
</dbReference>
<dbReference type="Pfam" id="PF01569">
    <property type="entry name" value="PAP2"/>
    <property type="match status" value="1"/>
</dbReference>
<evidence type="ECO:0000313" key="9">
    <source>
        <dbReference type="EMBL" id="RZC40011.1"/>
    </source>
</evidence>
<evidence type="ECO:0000256" key="7">
    <source>
        <dbReference type="SAM" id="SignalP"/>
    </source>
</evidence>
<comment type="caution">
    <text evidence="9">The sequence shown here is derived from an EMBL/GenBank/DDBJ whole genome shotgun (WGS) entry which is preliminary data.</text>
</comment>
<protein>
    <submittedName>
        <fullName evidence="9">PAP2 domain containing protein</fullName>
    </submittedName>
</protein>
<evidence type="ECO:0000256" key="3">
    <source>
        <dbReference type="ARBA" id="ARBA00022692"/>
    </source>
</evidence>
<dbReference type="InterPro" id="IPR036938">
    <property type="entry name" value="PAP2/HPO_sf"/>
</dbReference>
<organism evidence="9 10">
    <name type="scientific">Asbolus verrucosus</name>
    <name type="common">Desert ironclad beetle</name>
    <dbReference type="NCBI Taxonomy" id="1661398"/>
    <lineage>
        <taxon>Eukaryota</taxon>
        <taxon>Metazoa</taxon>
        <taxon>Ecdysozoa</taxon>
        <taxon>Arthropoda</taxon>
        <taxon>Hexapoda</taxon>
        <taxon>Insecta</taxon>
        <taxon>Pterygota</taxon>
        <taxon>Neoptera</taxon>
        <taxon>Endopterygota</taxon>
        <taxon>Coleoptera</taxon>
        <taxon>Polyphaga</taxon>
        <taxon>Cucujiformia</taxon>
        <taxon>Tenebrionidae</taxon>
        <taxon>Pimeliinae</taxon>
        <taxon>Asbolus</taxon>
    </lineage>
</organism>
<dbReference type="Proteomes" id="UP000292052">
    <property type="component" value="Unassembled WGS sequence"/>
</dbReference>
<accession>A0A482W4C4</accession>
<dbReference type="GO" id="GO:0006644">
    <property type="term" value="P:phospholipid metabolic process"/>
    <property type="evidence" value="ECO:0007669"/>
    <property type="project" value="InterPro"/>
</dbReference>
<dbReference type="FunFam" id="1.20.144.10:FF:000064">
    <property type="entry name" value="Succinate--CoA ligase [ADP/GDP-forming] subunit alpha, mitochondrial"/>
    <property type="match status" value="1"/>
</dbReference>
<keyword evidence="4 6" id="KW-1133">Transmembrane helix</keyword>
<dbReference type="AlphaFoldDB" id="A0A482W4C4"/>
<feature type="non-terminal residue" evidence="9">
    <location>
        <position position="235"/>
    </location>
</feature>
<name>A0A482W4C4_ASBVE</name>
<dbReference type="EMBL" id="QDEB01029692">
    <property type="protein sequence ID" value="RZC40011.1"/>
    <property type="molecule type" value="Genomic_DNA"/>
</dbReference>
<dbReference type="GO" id="GO:0007165">
    <property type="term" value="P:signal transduction"/>
    <property type="evidence" value="ECO:0007669"/>
    <property type="project" value="TreeGrafter"/>
</dbReference>
<dbReference type="InterPro" id="IPR043216">
    <property type="entry name" value="PAP-like"/>
</dbReference>
<dbReference type="STRING" id="1661398.A0A482W4C4"/>
<keyword evidence="5 6" id="KW-0472">Membrane</keyword>
<evidence type="ECO:0000313" key="10">
    <source>
        <dbReference type="Proteomes" id="UP000292052"/>
    </source>
</evidence>
<evidence type="ECO:0000256" key="2">
    <source>
        <dbReference type="ARBA" id="ARBA00008816"/>
    </source>
</evidence>
<dbReference type="InterPro" id="IPR000326">
    <property type="entry name" value="PAP2/HPO"/>
</dbReference>
<keyword evidence="3 6" id="KW-0812">Transmembrane</keyword>
<dbReference type="SMART" id="SM00014">
    <property type="entry name" value="acidPPc"/>
    <property type="match status" value="1"/>
</dbReference>
<dbReference type="GO" id="GO:0005886">
    <property type="term" value="C:plasma membrane"/>
    <property type="evidence" value="ECO:0007669"/>
    <property type="project" value="TreeGrafter"/>
</dbReference>
<dbReference type="SUPFAM" id="SSF48317">
    <property type="entry name" value="Acid phosphatase/Vanadium-dependent haloperoxidase"/>
    <property type="match status" value="1"/>
</dbReference>
<dbReference type="PANTHER" id="PTHR10165">
    <property type="entry name" value="LIPID PHOSPHATE PHOSPHATASE"/>
    <property type="match status" value="1"/>
</dbReference>
<dbReference type="OrthoDB" id="8907274at2759"/>
<proteinExistence type="inferred from homology"/>
<feature type="transmembrane region" description="Helical" evidence="6">
    <location>
        <begin position="212"/>
        <end position="231"/>
    </location>
</feature>
<evidence type="ECO:0000256" key="4">
    <source>
        <dbReference type="ARBA" id="ARBA00022989"/>
    </source>
</evidence>
<dbReference type="PANTHER" id="PTHR10165:SF103">
    <property type="entry name" value="PHOSPHOLIPID PHOSPHATASE HOMOLOG 1.2 HOMOLOG"/>
    <property type="match status" value="1"/>
</dbReference>
<feature type="transmembrane region" description="Helical" evidence="6">
    <location>
        <begin position="185"/>
        <end position="206"/>
    </location>
</feature>
<dbReference type="GO" id="GO:0046839">
    <property type="term" value="P:phospholipid dephosphorylation"/>
    <property type="evidence" value="ECO:0007669"/>
    <property type="project" value="TreeGrafter"/>
</dbReference>